<dbReference type="SUPFAM" id="SSF88659">
    <property type="entry name" value="Sigma3 and sigma4 domains of RNA polymerase sigma factors"/>
    <property type="match status" value="1"/>
</dbReference>
<protein>
    <submittedName>
        <fullName evidence="2">RNA polymerase subunit sigma</fullName>
    </submittedName>
</protein>
<dbReference type="RefSeq" id="WP_097771473.1">
    <property type="nucleotide sequence ID" value="NZ_NOUW01000031.1"/>
</dbReference>
<dbReference type="NCBIfam" id="TIGR02937">
    <property type="entry name" value="sigma70-ECF"/>
    <property type="match status" value="1"/>
</dbReference>
<dbReference type="AlphaFoldDB" id="A0A2A7BBG6"/>
<dbReference type="Pfam" id="PF04545">
    <property type="entry name" value="Sigma70_r4"/>
    <property type="match status" value="1"/>
</dbReference>
<reference evidence="2 3" key="1">
    <citation type="journal article" date="2017" name="Front. Microbiol.">
        <title>New Insights into the Diversity of the Genus Faecalibacterium.</title>
        <authorList>
            <person name="Benevides L."/>
            <person name="Burman S."/>
            <person name="Martin R."/>
            <person name="Robert V."/>
            <person name="Thomas M."/>
            <person name="Miquel S."/>
            <person name="Chain F."/>
            <person name="Sokol H."/>
            <person name="Bermudez-Humaran L.G."/>
            <person name="Morrison M."/>
            <person name="Langella P."/>
            <person name="Azevedo V.A."/>
            <person name="Chatel J.M."/>
            <person name="Soares S."/>
        </authorList>
    </citation>
    <scope>NUCLEOTIDE SEQUENCE [LARGE SCALE GENOMIC DNA]</scope>
    <source>
        <strain evidence="2 3">AHMP21</strain>
    </source>
</reference>
<sequence>MSFNNGNERRKLNAKWEHLRVQYREAGMSKEAIQAMYEFDLDVLNSERAYDANTVAVCDGDDDKDARKAADFKQYEAAITVTDTYHETKSRFEWIGEIENERLLSALEKLSEDDLKLLTLYTYEGYTVTEISKVYGVSRPTISIKIKRITKFLKNFNFNATN</sequence>
<feature type="domain" description="RNA polymerase sigma-70 region 4" evidence="1">
    <location>
        <begin position="106"/>
        <end position="151"/>
    </location>
</feature>
<dbReference type="InterPro" id="IPR014284">
    <property type="entry name" value="RNA_pol_sigma-70_dom"/>
</dbReference>
<dbReference type="InterPro" id="IPR013324">
    <property type="entry name" value="RNA_pol_sigma_r3/r4-like"/>
</dbReference>
<accession>A0A2A7BBG6</accession>
<dbReference type="InterPro" id="IPR007630">
    <property type="entry name" value="RNA_pol_sigma70_r4"/>
</dbReference>
<dbReference type="EMBL" id="NOUW01000031">
    <property type="protein sequence ID" value="PDX88671.1"/>
    <property type="molecule type" value="Genomic_DNA"/>
</dbReference>
<organism evidence="2 3">
    <name type="scientific">Faecalibacterium prausnitzii</name>
    <dbReference type="NCBI Taxonomy" id="853"/>
    <lineage>
        <taxon>Bacteria</taxon>
        <taxon>Bacillati</taxon>
        <taxon>Bacillota</taxon>
        <taxon>Clostridia</taxon>
        <taxon>Eubacteriales</taxon>
        <taxon>Oscillospiraceae</taxon>
        <taxon>Faecalibacterium</taxon>
    </lineage>
</organism>
<evidence type="ECO:0000259" key="1">
    <source>
        <dbReference type="Pfam" id="PF04545"/>
    </source>
</evidence>
<dbReference type="Gene3D" id="1.10.10.10">
    <property type="entry name" value="Winged helix-like DNA-binding domain superfamily/Winged helix DNA-binding domain"/>
    <property type="match status" value="1"/>
</dbReference>
<comment type="caution">
    <text evidence="2">The sequence shown here is derived from an EMBL/GenBank/DDBJ whole genome shotgun (WGS) entry which is preliminary data.</text>
</comment>
<name>A0A2A7BBG6_9FIRM</name>
<gene>
    <name evidence="2" type="ORF">CHR61_11655</name>
</gene>
<dbReference type="GO" id="GO:0003700">
    <property type="term" value="F:DNA-binding transcription factor activity"/>
    <property type="evidence" value="ECO:0007669"/>
    <property type="project" value="InterPro"/>
</dbReference>
<evidence type="ECO:0000313" key="3">
    <source>
        <dbReference type="Proteomes" id="UP000220438"/>
    </source>
</evidence>
<dbReference type="CDD" id="cd06171">
    <property type="entry name" value="Sigma70_r4"/>
    <property type="match status" value="1"/>
</dbReference>
<dbReference type="GO" id="GO:0006352">
    <property type="term" value="P:DNA-templated transcription initiation"/>
    <property type="evidence" value="ECO:0007669"/>
    <property type="project" value="InterPro"/>
</dbReference>
<proteinExistence type="predicted"/>
<dbReference type="Proteomes" id="UP000220438">
    <property type="component" value="Unassembled WGS sequence"/>
</dbReference>
<evidence type="ECO:0000313" key="2">
    <source>
        <dbReference type="EMBL" id="PDX88671.1"/>
    </source>
</evidence>
<dbReference type="InterPro" id="IPR036388">
    <property type="entry name" value="WH-like_DNA-bd_sf"/>
</dbReference>